<dbReference type="Pfam" id="PF00318">
    <property type="entry name" value="Ribosomal_S2"/>
    <property type="match status" value="1"/>
</dbReference>
<dbReference type="InterPro" id="IPR018130">
    <property type="entry name" value="Ribosomal_uS2_CS"/>
</dbReference>
<evidence type="ECO:0000256" key="2">
    <source>
        <dbReference type="ARBA" id="ARBA00022980"/>
    </source>
</evidence>
<dbReference type="PRINTS" id="PR00395">
    <property type="entry name" value="RIBOSOMALS2"/>
</dbReference>
<evidence type="ECO:0000256" key="4">
    <source>
        <dbReference type="ARBA" id="ARBA00035256"/>
    </source>
</evidence>
<dbReference type="PROSITE" id="PS00962">
    <property type="entry name" value="RIBOSOMAL_S2_1"/>
    <property type="match status" value="1"/>
</dbReference>
<sequence>MSNIDAQKLIEAGVHFGCRVSRWNPKMAPYIHGRRGMIHVIDLRETVKGLLRAQNLLFRIAAEGQTVLWVGTKRQVKGVIQDAGQRTGMPIVTERWIGGTLTNFSVIRSRLKRLVQLEAIDEKAIEAQKLTKKEVAQINRELKKIDRNLGGIREMDKMPGAMVIVDPSREGIAVREARKMGIVVIGLLDTDCDPNDVDIVIPGNDDALKSVRLLIEELVDSVEAGHHQHTDSLKAVGAAQRSDESQHTIPGDDVRPTTGNVLPERGASAPMPSVESKPDAAATVDAAPGSPSGPAPDAAPGA</sequence>
<keyword evidence="2 5" id="KW-0689">Ribosomal protein</keyword>
<dbReference type="PANTHER" id="PTHR12534:SF0">
    <property type="entry name" value="SMALL RIBOSOMAL SUBUNIT PROTEIN US2M"/>
    <property type="match status" value="1"/>
</dbReference>
<dbReference type="AlphaFoldDB" id="A0A518EUV8"/>
<dbReference type="InterPro" id="IPR023591">
    <property type="entry name" value="Ribosomal_uS2_flav_dom_sf"/>
</dbReference>
<feature type="region of interest" description="Disordered" evidence="6">
    <location>
        <begin position="232"/>
        <end position="302"/>
    </location>
</feature>
<dbReference type="GO" id="GO:0022627">
    <property type="term" value="C:cytosolic small ribosomal subunit"/>
    <property type="evidence" value="ECO:0007669"/>
    <property type="project" value="TreeGrafter"/>
</dbReference>
<evidence type="ECO:0000256" key="6">
    <source>
        <dbReference type="SAM" id="MobiDB-lite"/>
    </source>
</evidence>
<evidence type="ECO:0000256" key="5">
    <source>
        <dbReference type="HAMAP-Rule" id="MF_00291"/>
    </source>
</evidence>
<evidence type="ECO:0000256" key="3">
    <source>
        <dbReference type="ARBA" id="ARBA00023274"/>
    </source>
</evidence>
<protein>
    <recommendedName>
        <fullName evidence="4 5">Small ribosomal subunit protein uS2</fullName>
    </recommendedName>
</protein>
<proteinExistence type="inferred from homology"/>
<comment type="similarity">
    <text evidence="1 5">Belongs to the universal ribosomal protein uS2 family.</text>
</comment>
<keyword evidence="3 5" id="KW-0687">Ribonucleoprotein</keyword>
<gene>
    <name evidence="5 7" type="primary">rpsB</name>
    <name evidence="7" type="ORF">Poly30_34180</name>
</gene>
<evidence type="ECO:0000313" key="7">
    <source>
        <dbReference type="EMBL" id="QDV07883.1"/>
    </source>
</evidence>
<keyword evidence="8" id="KW-1185">Reference proteome</keyword>
<dbReference type="GO" id="GO:0006412">
    <property type="term" value="P:translation"/>
    <property type="evidence" value="ECO:0007669"/>
    <property type="project" value="UniProtKB-UniRule"/>
</dbReference>
<reference evidence="7 8" key="1">
    <citation type="submission" date="2019-02" db="EMBL/GenBank/DDBJ databases">
        <title>Deep-cultivation of Planctomycetes and their phenomic and genomic characterization uncovers novel biology.</title>
        <authorList>
            <person name="Wiegand S."/>
            <person name="Jogler M."/>
            <person name="Boedeker C."/>
            <person name="Pinto D."/>
            <person name="Vollmers J."/>
            <person name="Rivas-Marin E."/>
            <person name="Kohn T."/>
            <person name="Peeters S.H."/>
            <person name="Heuer A."/>
            <person name="Rast P."/>
            <person name="Oberbeckmann S."/>
            <person name="Bunk B."/>
            <person name="Jeske O."/>
            <person name="Meyerdierks A."/>
            <person name="Storesund J.E."/>
            <person name="Kallscheuer N."/>
            <person name="Luecker S."/>
            <person name="Lage O.M."/>
            <person name="Pohl T."/>
            <person name="Merkel B.J."/>
            <person name="Hornburger P."/>
            <person name="Mueller R.-W."/>
            <person name="Bruemmer F."/>
            <person name="Labrenz M."/>
            <person name="Spormann A.M."/>
            <person name="Op den Camp H."/>
            <person name="Overmann J."/>
            <person name="Amann R."/>
            <person name="Jetten M.S.M."/>
            <person name="Mascher T."/>
            <person name="Medema M.H."/>
            <person name="Devos D.P."/>
            <person name="Kaster A.-K."/>
            <person name="Ovreas L."/>
            <person name="Rohde M."/>
            <person name="Galperin M.Y."/>
            <person name="Jogler C."/>
        </authorList>
    </citation>
    <scope>NUCLEOTIDE SEQUENCE [LARGE SCALE GENOMIC DNA]</scope>
    <source>
        <strain evidence="7 8">Poly30</strain>
    </source>
</reference>
<dbReference type="EMBL" id="CP036434">
    <property type="protein sequence ID" value="QDV07883.1"/>
    <property type="molecule type" value="Genomic_DNA"/>
</dbReference>
<evidence type="ECO:0000313" key="8">
    <source>
        <dbReference type="Proteomes" id="UP000320390"/>
    </source>
</evidence>
<dbReference type="RefSeq" id="WP_145199557.1">
    <property type="nucleotide sequence ID" value="NZ_CP036434.1"/>
</dbReference>
<dbReference type="PANTHER" id="PTHR12534">
    <property type="entry name" value="30S RIBOSOMAL PROTEIN S2 PROKARYOTIC AND ORGANELLAR"/>
    <property type="match status" value="1"/>
</dbReference>
<name>A0A518EUV8_9BACT</name>
<dbReference type="NCBIfam" id="TIGR01011">
    <property type="entry name" value="rpsB_bact"/>
    <property type="match status" value="1"/>
</dbReference>
<dbReference type="Gene3D" id="3.40.50.10490">
    <property type="entry name" value="Glucose-6-phosphate isomerase like protein, domain 1"/>
    <property type="match status" value="1"/>
</dbReference>
<dbReference type="Gene3D" id="1.10.287.610">
    <property type="entry name" value="Helix hairpin bin"/>
    <property type="match status" value="1"/>
</dbReference>
<feature type="compositionally biased region" description="Basic and acidic residues" evidence="6">
    <location>
        <begin position="241"/>
        <end position="255"/>
    </location>
</feature>
<dbReference type="OrthoDB" id="9808036at2"/>
<evidence type="ECO:0000256" key="1">
    <source>
        <dbReference type="ARBA" id="ARBA00006242"/>
    </source>
</evidence>
<dbReference type="InterPro" id="IPR005706">
    <property type="entry name" value="Ribosomal_uS2_bac/mit/plastid"/>
</dbReference>
<feature type="compositionally biased region" description="Low complexity" evidence="6">
    <location>
        <begin position="285"/>
        <end position="302"/>
    </location>
</feature>
<dbReference type="InterPro" id="IPR001865">
    <property type="entry name" value="Ribosomal_uS2"/>
</dbReference>
<dbReference type="Proteomes" id="UP000320390">
    <property type="component" value="Chromosome"/>
</dbReference>
<dbReference type="CDD" id="cd01425">
    <property type="entry name" value="RPS2"/>
    <property type="match status" value="1"/>
</dbReference>
<dbReference type="GO" id="GO:0003735">
    <property type="term" value="F:structural constituent of ribosome"/>
    <property type="evidence" value="ECO:0007669"/>
    <property type="project" value="InterPro"/>
</dbReference>
<organism evidence="7 8">
    <name type="scientific">Saltatorellus ferox</name>
    <dbReference type="NCBI Taxonomy" id="2528018"/>
    <lineage>
        <taxon>Bacteria</taxon>
        <taxon>Pseudomonadati</taxon>
        <taxon>Planctomycetota</taxon>
        <taxon>Planctomycetia</taxon>
        <taxon>Planctomycetia incertae sedis</taxon>
        <taxon>Saltatorellus</taxon>
    </lineage>
</organism>
<dbReference type="HAMAP" id="MF_00291_B">
    <property type="entry name" value="Ribosomal_uS2_B"/>
    <property type="match status" value="1"/>
</dbReference>
<accession>A0A518EUV8</accession>
<dbReference type="SUPFAM" id="SSF52313">
    <property type="entry name" value="Ribosomal protein S2"/>
    <property type="match status" value="1"/>
</dbReference>